<keyword evidence="1" id="KW-0812">Transmembrane</keyword>
<dbReference type="RefSeq" id="WP_229159949.1">
    <property type="nucleotide sequence ID" value="NZ_JAJEWP010000002.1"/>
</dbReference>
<dbReference type="PANTHER" id="PTHR22911:SF79">
    <property type="entry name" value="MOBA-LIKE NTP TRANSFERASE DOMAIN-CONTAINING PROTEIN"/>
    <property type="match status" value="1"/>
</dbReference>
<feature type="transmembrane region" description="Helical" evidence="1">
    <location>
        <begin position="37"/>
        <end position="59"/>
    </location>
</feature>
<feature type="domain" description="EamA" evidence="2">
    <location>
        <begin position="9"/>
        <end position="141"/>
    </location>
</feature>
<feature type="transmembrane region" description="Helical" evidence="1">
    <location>
        <begin position="158"/>
        <end position="179"/>
    </location>
</feature>
<keyword evidence="1" id="KW-0472">Membrane</keyword>
<dbReference type="Pfam" id="PF00892">
    <property type="entry name" value="EamA"/>
    <property type="match status" value="2"/>
</dbReference>
<dbReference type="InterPro" id="IPR000620">
    <property type="entry name" value="EamA_dom"/>
</dbReference>
<evidence type="ECO:0000259" key="2">
    <source>
        <dbReference type="Pfam" id="PF00892"/>
    </source>
</evidence>
<name>A0ABS8G7G0_9ALTE</name>
<feature type="transmembrane region" description="Helical" evidence="1">
    <location>
        <begin position="191"/>
        <end position="210"/>
    </location>
</feature>
<evidence type="ECO:0000313" key="3">
    <source>
        <dbReference type="EMBL" id="MCC2616529.1"/>
    </source>
</evidence>
<keyword evidence="4" id="KW-1185">Reference proteome</keyword>
<proteinExistence type="predicted"/>
<dbReference type="EMBL" id="JAJEWP010000002">
    <property type="protein sequence ID" value="MCC2616529.1"/>
    <property type="molecule type" value="Genomic_DNA"/>
</dbReference>
<organism evidence="3 4">
    <name type="scientific">Fluctibacter halophilus</name>
    <dbReference type="NCBI Taxonomy" id="226011"/>
    <lineage>
        <taxon>Bacteria</taxon>
        <taxon>Pseudomonadati</taxon>
        <taxon>Pseudomonadota</taxon>
        <taxon>Gammaproteobacteria</taxon>
        <taxon>Alteromonadales</taxon>
        <taxon>Alteromonadaceae</taxon>
        <taxon>Fluctibacter</taxon>
    </lineage>
</organism>
<feature type="transmembrane region" description="Helical" evidence="1">
    <location>
        <begin position="277"/>
        <end position="294"/>
    </location>
</feature>
<protein>
    <submittedName>
        <fullName evidence="3">EamA family transporter</fullName>
    </submittedName>
</protein>
<evidence type="ECO:0000313" key="4">
    <source>
        <dbReference type="Proteomes" id="UP001520878"/>
    </source>
</evidence>
<reference evidence="3 4" key="1">
    <citation type="submission" date="2021-10" db="EMBL/GenBank/DDBJ databases">
        <title>Draft genome of Aestuariibacter halophilus JC2043.</title>
        <authorList>
            <person name="Emsley S.A."/>
            <person name="Pfannmuller K.M."/>
            <person name="Ushijima B."/>
            <person name="Saw J.H."/>
            <person name="Videau P."/>
        </authorList>
    </citation>
    <scope>NUCLEOTIDE SEQUENCE [LARGE SCALE GENOMIC DNA]</scope>
    <source>
        <strain evidence="3 4">JC2043</strain>
    </source>
</reference>
<feature type="transmembrane region" description="Helical" evidence="1">
    <location>
        <begin position="252"/>
        <end position="271"/>
    </location>
</feature>
<dbReference type="PANTHER" id="PTHR22911">
    <property type="entry name" value="ACYL-MALONYL CONDENSING ENZYME-RELATED"/>
    <property type="match status" value="1"/>
</dbReference>
<evidence type="ECO:0000256" key="1">
    <source>
        <dbReference type="SAM" id="Phobius"/>
    </source>
</evidence>
<comment type="caution">
    <text evidence="3">The sequence shown here is derived from an EMBL/GenBank/DDBJ whole genome shotgun (WGS) entry which is preliminary data.</text>
</comment>
<feature type="transmembrane region" description="Helical" evidence="1">
    <location>
        <begin position="222"/>
        <end position="240"/>
    </location>
</feature>
<feature type="transmembrane region" description="Helical" evidence="1">
    <location>
        <begin position="71"/>
        <end position="88"/>
    </location>
</feature>
<accession>A0ABS8G7G0</accession>
<feature type="transmembrane region" description="Helical" evidence="1">
    <location>
        <begin position="94"/>
        <end position="114"/>
    </location>
</feature>
<keyword evidence="1" id="KW-1133">Transmembrane helix</keyword>
<feature type="transmembrane region" description="Helical" evidence="1">
    <location>
        <begin position="126"/>
        <end position="146"/>
    </location>
</feature>
<dbReference type="InterPro" id="IPR037185">
    <property type="entry name" value="EmrE-like"/>
</dbReference>
<sequence length="315" mass="32409">MPQSVSHGYGLLAIALASVLWGTTGTAASFAPGISSLAIGAFAMGGGGLLLVLSARNRLLADLPRLRQHPALLLLGGAAVAIYPLAFYTSMRLAGVAIGTVVSIASAPFFAALLERLFSKTRVSRHWLFSFALGALGIALLAIGKAPDSAATHSAAHTTWGVLLGLLAALTYASYAWAARGLIHRGVSSQSAMASMFGLAAVVLLPSLAWTGDTLLASANNAAVAVYMAIVPMFLGYVLFGLGLRVVEASQATLITLIEPLVATVLAIVVVGEGFKTVGWLGMALVFVCLVLQTRRSQQPLPPATVADEATVSCP</sequence>
<gene>
    <name evidence="3" type="ORF">LJ739_09780</name>
</gene>
<dbReference type="SUPFAM" id="SSF103481">
    <property type="entry name" value="Multidrug resistance efflux transporter EmrE"/>
    <property type="match status" value="2"/>
</dbReference>
<feature type="domain" description="EamA" evidence="2">
    <location>
        <begin position="160"/>
        <end position="292"/>
    </location>
</feature>
<dbReference type="Proteomes" id="UP001520878">
    <property type="component" value="Unassembled WGS sequence"/>
</dbReference>